<organism evidence="5 6">
    <name type="scientific">Actinospica acidiphila</name>
    <dbReference type="NCBI Taxonomy" id="304899"/>
    <lineage>
        <taxon>Bacteria</taxon>
        <taxon>Bacillati</taxon>
        <taxon>Actinomycetota</taxon>
        <taxon>Actinomycetes</taxon>
        <taxon>Catenulisporales</taxon>
        <taxon>Actinospicaceae</taxon>
        <taxon>Actinospica</taxon>
    </lineage>
</organism>
<evidence type="ECO:0000256" key="3">
    <source>
        <dbReference type="SAM" id="SignalP"/>
    </source>
</evidence>
<dbReference type="RefSeq" id="WP_163090648.1">
    <property type="nucleotide sequence ID" value="NZ_JAAGNA010000893.1"/>
</dbReference>
<sequence length="136" mass="13854">MHLTRNTLTALAALTLAVVPATASAHDGDHPFKSCQEAYDNGWSRISGGDDHYGPALDPDGDGIACDEPPAGFIPRDDTAVDDGNTTPVADTTQAATSGESAGSDDDLTTYVTIGVAAVVLAGGTVLLASRLRRGD</sequence>
<keyword evidence="2" id="KW-0472">Membrane</keyword>
<feature type="region of interest" description="Disordered" evidence="1">
    <location>
        <begin position="46"/>
        <end position="105"/>
    </location>
</feature>
<evidence type="ECO:0000313" key="6">
    <source>
        <dbReference type="Proteomes" id="UP000471745"/>
    </source>
</evidence>
<accession>A0A9X5CPN7</accession>
<dbReference type="EMBL" id="JAAGNA010000893">
    <property type="protein sequence ID" value="NEC52003.1"/>
    <property type="molecule type" value="Genomic_DNA"/>
</dbReference>
<feature type="transmembrane region" description="Helical" evidence="2">
    <location>
        <begin position="108"/>
        <end position="129"/>
    </location>
</feature>
<feature type="domain" description="Excalibur calcium-binding" evidence="4">
    <location>
        <begin position="31"/>
        <end position="67"/>
    </location>
</feature>
<evidence type="ECO:0000259" key="4">
    <source>
        <dbReference type="SMART" id="SM00894"/>
    </source>
</evidence>
<dbReference type="Proteomes" id="UP000471745">
    <property type="component" value="Unassembled WGS sequence"/>
</dbReference>
<feature type="signal peptide" evidence="3">
    <location>
        <begin position="1"/>
        <end position="25"/>
    </location>
</feature>
<keyword evidence="3" id="KW-0732">Signal</keyword>
<dbReference type="Pfam" id="PF05901">
    <property type="entry name" value="Excalibur"/>
    <property type="match status" value="1"/>
</dbReference>
<evidence type="ECO:0000256" key="2">
    <source>
        <dbReference type="SAM" id="Phobius"/>
    </source>
</evidence>
<keyword evidence="6" id="KW-1185">Reference proteome</keyword>
<evidence type="ECO:0000256" key="1">
    <source>
        <dbReference type="SAM" id="MobiDB-lite"/>
    </source>
</evidence>
<comment type="caution">
    <text evidence="5">The sequence shown here is derived from an EMBL/GenBank/DDBJ whole genome shotgun (WGS) entry which is preliminary data.</text>
</comment>
<gene>
    <name evidence="5" type="ORF">G3I18_26100</name>
</gene>
<protein>
    <submittedName>
        <fullName evidence="5">Excalibur calcium-binding domain-containing protein</fullName>
    </submittedName>
</protein>
<dbReference type="SMART" id="SM00894">
    <property type="entry name" value="Excalibur"/>
    <property type="match status" value="1"/>
</dbReference>
<feature type="chain" id="PRO_5040847487" evidence="3">
    <location>
        <begin position="26"/>
        <end position="136"/>
    </location>
</feature>
<keyword evidence="2" id="KW-0812">Transmembrane</keyword>
<reference evidence="5 6" key="1">
    <citation type="submission" date="2020-01" db="EMBL/GenBank/DDBJ databases">
        <title>Insect and environment-associated Actinomycetes.</title>
        <authorList>
            <person name="Currrie C."/>
            <person name="Chevrette M."/>
            <person name="Carlson C."/>
            <person name="Stubbendieck R."/>
            <person name="Wendt-Pienkowski E."/>
        </authorList>
    </citation>
    <scope>NUCLEOTIDE SEQUENCE [LARGE SCALE GENOMIC DNA]</scope>
    <source>
        <strain evidence="5 6">SID8189</strain>
    </source>
</reference>
<proteinExistence type="predicted"/>
<dbReference type="AlphaFoldDB" id="A0A9X5CPN7"/>
<evidence type="ECO:0000313" key="5">
    <source>
        <dbReference type="EMBL" id="NEC52003.1"/>
    </source>
</evidence>
<feature type="compositionally biased region" description="Polar residues" evidence="1">
    <location>
        <begin position="84"/>
        <end position="101"/>
    </location>
</feature>
<keyword evidence="2" id="KW-1133">Transmembrane helix</keyword>
<name>A0A9X5CPN7_9ACTN</name>
<dbReference type="InterPro" id="IPR008613">
    <property type="entry name" value="Excalibur_Ca-bd_domain"/>
</dbReference>